<evidence type="ECO:0000256" key="4">
    <source>
        <dbReference type="ARBA" id="ARBA00022989"/>
    </source>
</evidence>
<dbReference type="PANTHER" id="PTHR30474:SF1">
    <property type="entry name" value="PEPTIDOGLYCAN GLYCOSYLTRANSFERASE MRDB"/>
    <property type="match status" value="1"/>
</dbReference>
<proteinExistence type="predicted"/>
<organism evidence="7 8">
    <name type="scientific">Cytobacillus horneckiae</name>
    <dbReference type="NCBI Taxonomy" id="549687"/>
    <lineage>
        <taxon>Bacteria</taxon>
        <taxon>Bacillati</taxon>
        <taxon>Bacillota</taxon>
        <taxon>Bacilli</taxon>
        <taxon>Bacillales</taxon>
        <taxon>Bacillaceae</taxon>
        <taxon>Cytobacillus</taxon>
    </lineage>
</organism>
<dbReference type="InterPro" id="IPR001182">
    <property type="entry name" value="FtsW/RodA"/>
</dbReference>
<dbReference type="GO" id="GO:0008360">
    <property type="term" value="P:regulation of cell shape"/>
    <property type="evidence" value="ECO:0007669"/>
    <property type="project" value="UniProtKB-KW"/>
</dbReference>
<evidence type="ECO:0000256" key="1">
    <source>
        <dbReference type="ARBA" id="ARBA00004141"/>
    </source>
</evidence>
<dbReference type="GO" id="GO:0015648">
    <property type="term" value="F:lipid-linked peptidoglycan transporter activity"/>
    <property type="evidence" value="ECO:0007669"/>
    <property type="project" value="TreeGrafter"/>
</dbReference>
<keyword evidence="4 6" id="KW-1133">Transmembrane helix</keyword>
<evidence type="ECO:0000256" key="5">
    <source>
        <dbReference type="ARBA" id="ARBA00023136"/>
    </source>
</evidence>
<dbReference type="EMBL" id="PISD01000013">
    <property type="protein sequence ID" value="PKG29726.1"/>
    <property type="molecule type" value="Genomic_DNA"/>
</dbReference>
<dbReference type="RefSeq" id="WP_066192880.1">
    <property type="nucleotide sequence ID" value="NZ_JAFDQP010000010.1"/>
</dbReference>
<comment type="caution">
    <text evidence="7">The sequence shown here is derived from an EMBL/GenBank/DDBJ whole genome shotgun (WGS) entry which is preliminary data.</text>
</comment>
<keyword evidence="3" id="KW-0133">Cell shape</keyword>
<evidence type="ECO:0000313" key="7">
    <source>
        <dbReference type="EMBL" id="PKG29726.1"/>
    </source>
</evidence>
<feature type="transmembrane region" description="Helical" evidence="6">
    <location>
        <begin position="148"/>
        <end position="167"/>
    </location>
</feature>
<gene>
    <name evidence="7" type="ORF">CWS20_07620</name>
</gene>
<dbReference type="Proteomes" id="UP000233343">
    <property type="component" value="Unassembled WGS sequence"/>
</dbReference>
<dbReference type="GO" id="GO:0051301">
    <property type="term" value="P:cell division"/>
    <property type="evidence" value="ECO:0007669"/>
    <property type="project" value="InterPro"/>
</dbReference>
<dbReference type="PANTHER" id="PTHR30474">
    <property type="entry name" value="CELL CYCLE PROTEIN"/>
    <property type="match status" value="1"/>
</dbReference>
<dbReference type="Pfam" id="PF01098">
    <property type="entry name" value="FTSW_RODA_SPOVE"/>
    <property type="match status" value="1"/>
</dbReference>
<evidence type="ECO:0000256" key="2">
    <source>
        <dbReference type="ARBA" id="ARBA00022692"/>
    </source>
</evidence>
<dbReference type="GO" id="GO:0032153">
    <property type="term" value="C:cell division site"/>
    <property type="evidence" value="ECO:0007669"/>
    <property type="project" value="TreeGrafter"/>
</dbReference>
<dbReference type="AlphaFoldDB" id="A0A2N0ZJT2"/>
<feature type="transmembrane region" description="Helical" evidence="6">
    <location>
        <begin position="356"/>
        <end position="375"/>
    </location>
</feature>
<sequence>MNPKKKVADRFDWTLCLILFLFCLVSCAAIYSGQATAQYPGNFVLQQVIYYIIGAGIIAGVMYFDTEQIRRITWILFGIGTALQAGLFIAPESIAYEVKGAKLWYNGIDGLPSIQPSEFFKVFLILALSKVIVDHTAKTANKTLKTDFILLIKLGLVTCVPLGLIIVEDLGTALVIIAIFTGIILVSGISWKIIFPIYGFGAAFGGGILYLVIWAPEFLEKYFEIDAYKLGRIYAWLDPYTHRQGDGLQLYNSLHAIGSGLLSGKGFTDRQVYIPDVHTDFIFSVIGEEYGFLGASLVICLFFVLIYHLTRTALAVSDPFNTYVCVGVISMITFHVFQNIGMTIQVLPITGIPLPFISYGGSSLMGNMLAMGLIFSMRYHQRSYMFSDSSKYFRAS</sequence>
<reference evidence="7 8" key="1">
    <citation type="journal article" date="2010" name="Int. J. Syst. Evol. Microbiol.">
        <title>Bacillus horneckiae sp. nov., isolated from a spacecraft-assembly clean room.</title>
        <authorList>
            <person name="Vaishampayan P."/>
            <person name="Probst A."/>
            <person name="Krishnamurthi S."/>
            <person name="Ghosh S."/>
            <person name="Osman S."/>
            <person name="McDowall A."/>
            <person name="Ruckmani A."/>
            <person name="Mayilraj S."/>
            <person name="Venkateswaran K."/>
        </authorList>
    </citation>
    <scope>NUCLEOTIDE SEQUENCE [LARGE SCALE GENOMIC DNA]</scope>
    <source>
        <strain evidence="8">1PO1SC</strain>
    </source>
</reference>
<comment type="subcellular location">
    <subcellularLocation>
        <location evidence="1">Membrane</location>
        <topology evidence="1">Multi-pass membrane protein</topology>
    </subcellularLocation>
</comment>
<accession>A0A2N0ZJT2</accession>
<evidence type="ECO:0000256" key="3">
    <source>
        <dbReference type="ARBA" id="ARBA00022960"/>
    </source>
</evidence>
<dbReference type="GO" id="GO:0005886">
    <property type="term" value="C:plasma membrane"/>
    <property type="evidence" value="ECO:0007669"/>
    <property type="project" value="TreeGrafter"/>
</dbReference>
<feature type="transmembrane region" description="Helical" evidence="6">
    <location>
        <begin position="197"/>
        <end position="215"/>
    </location>
</feature>
<keyword evidence="8" id="KW-1185">Reference proteome</keyword>
<feature type="transmembrane region" description="Helical" evidence="6">
    <location>
        <begin position="47"/>
        <end position="65"/>
    </location>
</feature>
<evidence type="ECO:0000313" key="8">
    <source>
        <dbReference type="Proteomes" id="UP000233343"/>
    </source>
</evidence>
<protein>
    <submittedName>
        <fullName evidence="7">FtsW/RodA/SpoVE family cell cycle protein</fullName>
    </submittedName>
</protein>
<evidence type="ECO:0000256" key="6">
    <source>
        <dbReference type="SAM" id="Phobius"/>
    </source>
</evidence>
<feature type="transmembrane region" description="Helical" evidence="6">
    <location>
        <begin position="173"/>
        <end position="190"/>
    </location>
</feature>
<keyword evidence="2 6" id="KW-0812">Transmembrane</keyword>
<keyword evidence="5 6" id="KW-0472">Membrane</keyword>
<name>A0A2N0ZJT2_9BACI</name>
<feature type="transmembrane region" description="Helical" evidence="6">
    <location>
        <begin position="290"/>
        <end position="310"/>
    </location>
</feature>
<feature type="transmembrane region" description="Helical" evidence="6">
    <location>
        <begin position="322"/>
        <end position="344"/>
    </location>
</feature>